<sequence length="385" mass="40182">MDSIITKQAAKVVSVNGNAHVKINGKEVPVTELAELQSGTELLLPPGSGALLELEDGSFIPVGNVGSDSASTAEFAVDDEIAALQELLLNEDFDPTQELEATAAGNSPTNTGSQTSAIESRVGNETVAQAGHDTEGVSRSSNNATVLREETDSSAAVTNNTDTESTATFTLSSTTAGNDIVEGGQITYTVTLGTAANEDITVTLSNGQTILIEAGELSGSVDADVRPDDLYSQNEDDIAVSIDSVSENDFDQVELVGTVTNKVVDDNDAPTLTLTGDTNVEEGESANYTLTLSDAPTEAMTVTVVIGHKTTEDGDIVPVEKTFTFEPGQTEVSFDVDTLDDNLYEGQDNDTFIVTVIEVTGGGFEQSPDLPASIDTSIGPDDDDR</sequence>
<reference evidence="3" key="1">
    <citation type="submission" date="2021-12" db="EMBL/GenBank/DDBJ databases">
        <title>Enterovibrio ZSDZ35 sp. nov. and Enterovibrio ZSDZ42 sp. nov., isolated from coastal seawater in Qingdao.</title>
        <authorList>
            <person name="Zhang P."/>
        </authorList>
    </citation>
    <scope>NUCLEOTIDE SEQUENCE</scope>
    <source>
        <strain evidence="3">ZSDZ42</strain>
    </source>
</reference>
<feature type="region of interest" description="Disordered" evidence="1">
    <location>
        <begin position="364"/>
        <end position="385"/>
    </location>
</feature>
<keyword evidence="4" id="KW-1185">Reference proteome</keyword>
<gene>
    <name evidence="3" type="ORF">LRP50_06725</name>
</gene>
<evidence type="ECO:0000256" key="1">
    <source>
        <dbReference type="SAM" id="MobiDB-lite"/>
    </source>
</evidence>
<dbReference type="InterPro" id="IPR046779">
    <property type="entry name" value="LapA_adhesin_dom"/>
</dbReference>
<dbReference type="EMBL" id="JAJUBC010000005">
    <property type="protein sequence ID" value="MDD1792815.1"/>
    <property type="molecule type" value="Genomic_DNA"/>
</dbReference>
<feature type="domain" description="LapA adhesin" evidence="2">
    <location>
        <begin position="268"/>
        <end position="378"/>
    </location>
</feature>
<dbReference type="InterPro" id="IPR038081">
    <property type="entry name" value="CalX-like_sf"/>
</dbReference>
<evidence type="ECO:0000313" key="4">
    <source>
        <dbReference type="Proteomes" id="UP001149400"/>
    </source>
</evidence>
<dbReference type="SUPFAM" id="SSF141072">
    <property type="entry name" value="CalX-like"/>
    <property type="match status" value="1"/>
</dbReference>
<name>A0ABT5QXR6_9GAMM</name>
<evidence type="ECO:0000259" key="2">
    <source>
        <dbReference type="Pfam" id="PF20579"/>
    </source>
</evidence>
<comment type="caution">
    <text evidence="3">The sequence shown here is derived from an EMBL/GenBank/DDBJ whole genome shotgun (WGS) entry which is preliminary data.</text>
</comment>
<dbReference type="Gene3D" id="2.60.40.2030">
    <property type="match status" value="1"/>
</dbReference>
<dbReference type="RefSeq" id="WP_337992900.1">
    <property type="nucleotide sequence ID" value="NZ_JAJUBC010000005.1"/>
</dbReference>
<organism evidence="3 4">
    <name type="scientific">Enterovibrio gelatinilyticus</name>
    <dbReference type="NCBI Taxonomy" id="2899819"/>
    <lineage>
        <taxon>Bacteria</taxon>
        <taxon>Pseudomonadati</taxon>
        <taxon>Pseudomonadota</taxon>
        <taxon>Gammaproteobacteria</taxon>
        <taxon>Vibrionales</taxon>
        <taxon>Vibrionaceae</taxon>
        <taxon>Enterovibrio</taxon>
    </lineage>
</organism>
<dbReference type="Proteomes" id="UP001149400">
    <property type="component" value="Unassembled WGS sequence"/>
</dbReference>
<feature type="non-terminal residue" evidence="3">
    <location>
        <position position="385"/>
    </location>
</feature>
<feature type="region of interest" description="Disordered" evidence="1">
    <location>
        <begin position="128"/>
        <end position="161"/>
    </location>
</feature>
<proteinExistence type="predicted"/>
<accession>A0ABT5QXR6</accession>
<feature type="domain" description="LapA adhesin" evidence="2">
    <location>
        <begin position="167"/>
        <end position="266"/>
    </location>
</feature>
<evidence type="ECO:0000313" key="3">
    <source>
        <dbReference type="EMBL" id="MDD1792815.1"/>
    </source>
</evidence>
<dbReference type="Pfam" id="PF20579">
    <property type="entry name" value="LapA"/>
    <property type="match status" value="2"/>
</dbReference>
<protein>
    <recommendedName>
        <fullName evidence="2">LapA adhesin domain-containing protein</fullName>
    </recommendedName>
</protein>